<reference evidence="2 3" key="1">
    <citation type="journal article" date="2019" name="Genome Biol. Evol.">
        <title>Insights into the evolution of the New World diploid cottons (Gossypium, subgenus Houzingenia) based on genome sequencing.</title>
        <authorList>
            <person name="Grover C.E."/>
            <person name="Arick M.A. 2nd"/>
            <person name="Thrash A."/>
            <person name="Conover J.L."/>
            <person name="Sanders W.S."/>
            <person name="Peterson D.G."/>
            <person name="Frelichowski J.E."/>
            <person name="Scheffler J.A."/>
            <person name="Scheffler B.E."/>
            <person name="Wendel J.F."/>
        </authorList>
    </citation>
    <scope>NUCLEOTIDE SEQUENCE [LARGE SCALE GENOMIC DNA]</scope>
    <source>
        <strain evidence="2">0</strain>
        <tissue evidence="2">Leaf</tissue>
    </source>
</reference>
<evidence type="ECO:0000256" key="1">
    <source>
        <dbReference type="SAM" id="Phobius"/>
    </source>
</evidence>
<organism evidence="2 3">
    <name type="scientific">Gossypium harknessii</name>
    <dbReference type="NCBI Taxonomy" id="34285"/>
    <lineage>
        <taxon>Eukaryota</taxon>
        <taxon>Viridiplantae</taxon>
        <taxon>Streptophyta</taxon>
        <taxon>Embryophyta</taxon>
        <taxon>Tracheophyta</taxon>
        <taxon>Spermatophyta</taxon>
        <taxon>Magnoliopsida</taxon>
        <taxon>eudicotyledons</taxon>
        <taxon>Gunneridae</taxon>
        <taxon>Pentapetalae</taxon>
        <taxon>rosids</taxon>
        <taxon>malvids</taxon>
        <taxon>Malvales</taxon>
        <taxon>Malvaceae</taxon>
        <taxon>Malvoideae</taxon>
        <taxon>Gossypium</taxon>
    </lineage>
</organism>
<evidence type="ECO:0000313" key="3">
    <source>
        <dbReference type="Proteomes" id="UP000593560"/>
    </source>
</evidence>
<name>A0A7J9G5Q5_9ROSI</name>
<keyword evidence="1" id="KW-0812">Transmembrane</keyword>
<keyword evidence="3" id="KW-1185">Reference proteome</keyword>
<protein>
    <submittedName>
        <fullName evidence="2">Uncharacterized protein</fullName>
    </submittedName>
</protein>
<keyword evidence="1" id="KW-1133">Transmembrane helix</keyword>
<comment type="caution">
    <text evidence="2">The sequence shown here is derived from an EMBL/GenBank/DDBJ whole genome shotgun (WGS) entry which is preliminary data.</text>
</comment>
<gene>
    <name evidence="2" type="ORF">Gohar_017259</name>
</gene>
<proteinExistence type="predicted"/>
<keyword evidence="1" id="KW-0472">Membrane</keyword>
<dbReference type="AlphaFoldDB" id="A0A7J9G5Q5"/>
<dbReference type="Proteomes" id="UP000593560">
    <property type="component" value="Unassembled WGS sequence"/>
</dbReference>
<feature type="transmembrane region" description="Helical" evidence="1">
    <location>
        <begin position="6"/>
        <end position="23"/>
    </location>
</feature>
<sequence>MEIGLQLVVWFVTLMVIGFMVVFPKKMQAFKK</sequence>
<evidence type="ECO:0000313" key="2">
    <source>
        <dbReference type="EMBL" id="MBA0792791.1"/>
    </source>
</evidence>
<dbReference type="EMBL" id="JABFAD010000002">
    <property type="protein sequence ID" value="MBA0792791.1"/>
    <property type="molecule type" value="Genomic_DNA"/>
</dbReference>
<accession>A0A7J9G5Q5</accession>